<keyword evidence="1" id="KW-1133">Transmembrane helix</keyword>
<name>A0A3E0J6S3_9BACI</name>
<dbReference type="Proteomes" id="UP000256305">
    <property type="component" value="Unassembled WGS sequence"/>
</dbReference>
<protein>
    <submittedName>
        <fullName evidence="2">Uncharacterized protein</fullName>
    </submittedName>
</protein>
<comment type="caution">
    <text evidence="2">The sequence shown here is derived from an EMBL/GenBank/DDBJ whole genome shotgun (WGS) entry which is preliminary data.</text>
</comment>
<dbReference type="RefSeq" id="WP_115824078.1">
    <property type="nucleotide sequence ID" value="NZ_QUAE01000010.1"/>
</dbReference>
<proteinExistence type="predicted"/>
<feature type="transmembrane region" description="Helical" evidence="1">
    <location>
        <begin position="12"/>
        <end position="34"/>
    </location>
</feature>
<keyword evidence="3" id="KW-1185">Reference proteome</keyword>
<dbReference type="AlphaFoldDB" id="A0A3E0J6S3"/>
<evidence type="ECO:0000313" key="3">
    <source>
        <dbReference type="Proteomes" id="UP000256305"/>
    </source>
</evidence>
<accession>A0A3E0J6S3</accession>
<gene>
    <name evidence="2" type="ORF">DYE48_13420</name>
</gene>
<evidence type="ECO:0000313" key="2">
    <source>
        <dbReference type="EMBL" id="REJ08678.1"/>
    </source>
</evidence>
<dbReference type="EMBL" id="QUAE01000010">
    <property type="protein sequence ID" value="REJ08678.1"/>
    <property type="molecule type" value="Genomic_DNA"/>
</dbReference>
<keyword evidence="1" id="KW-0812">Transmembrane</keyword>
<reference evidence="2 3" key="1">
    <citation type="submission" date="2018-08" db="EMBL/GenBank/DDBJ databases">
        <title>Genome sequence of Halobacillus trueperi KCTC 3686.</title>
        <authorList>
            <person name="Cho K.H."/>
            <person name="Kwak M.-J."/>
            <person name="Kim B.-Y."/>
            <person name="Chun J."/>
        </authorList>
    </citation>
    <scope>NUCLEOTIDE SEQUENCE [LARGE SCALE GENOMIC DNA]</scope>
    <source>
        <strain evidence="2 3">KCTC 3686</strain>
    </source>
</reference>
<feature type="transmembrane region" description="Helical" evidence="1">
    <location>
        <begin position="40"/>
        <end position="60"/>
    </location>
</feature>
<keyword evidence="1" id="KW-0472">Membrane</keyword>
<sequence>MEARPVRKQLGLSKYQLFLISSIMVVAFLSVSMITKNFNYTLASLITVVVINLSILLRTVRLQRKRAFKSGL</sequence>
<organism evidence="2 3">
    <name type="scientific">Halobacillus trueperi</name>
    <dbReference type="NCBI Taxonomy" id="156205"/>
    <lineage>
        <taxon>Bacteria</taxon>
        <taxon>Bacillati</taxon>
        <taxon>Bacillota</taxon>
        <taxon>Bacilli</taxon>
        <taxon>Bacillales</taxon>
        <taxon>Bacillaceae</taxon>
        <taxon>Halobacillus</taxon>
    </lineage>
</organism>
<evidence type="ECO:0000256" key="1">
    <source>
        <dbReference type="SAM" id="Phobius"/>
    </source>
</evidence>